<keyword evidence="3" id="KW-1185">Reference proteome</keyword>
<feature type="region of interest" description="Disordered" evidence="1">
    <location>
        <begin position="1"/>
        <end position="166"/>
    </location>
</feature>
<dbReference type="EMBL" id="JACEEZ010020564">
    <property type="protein sequence ID" value="KAG0714397.1"/>
    <property type="molecule type" value="Genomic_DNA"/>
</dbReference>
<evidence type="ECO:0000313" key="3">
    <source>
        <dbReference type="Proteomes" id="UP000770661"/>
    </source>
</evidence>
<comment type="caution">
    <text evidence="2">The sequence shown here is derived from an EMBL/GenBank/DDBJ whole genome shotgun (WGS) entry which is preliminary data.</text>
</comment>
<gene>
    <name evidence="2" type="ORF">GWK47_014225</name>
</gene>
<reference evidence="2" key="1">
    <citation type="submission" date="2020-07" db="EMBL/GenBank/DDBJ databases">
        <title>The High-quality genome of the commercially important snow crab, Chionoecetes opilio.</title>
        <authorList>
            <person name="Jeong J.-H."/>
            <person name="Ryu S."/>
        </authorList>
    </citation>
    <scope>NUCLEOTIDE SEQUENCE</scope>
    <source>
        <strain evidence="2">MADBK_172401_WGS</strain>
        <tissue evidence="2">Digestive gland</tissue>
    </source>
</reference>
<evidence type="ECO:0000313" key="2">
    <source>
        <dbReference type="EMBL" id="KAG0714397.1"/>
    </source>
</evidence>
<dbReference type="AlphaFoldDB" id="A0A8J4XTM3"/>
<dbReference type="Proteomes" id="UP000770661">
    <property type="component" value="Unassembled WGS sequence"/>
</dbReference>
<organism evidence="2 3">
    <name type="scientific">Chionoecetes opilio</name>
    <name type="common">Atlantic snow crab</name>
    <name type="synonym">Cancer opilio</name>
    <dbReference type="NCBI Taxonomy" id="41210"/>
    <lineage>
        <taxon>Eukaryota</taxon>
        <taxon>Metazoa</taxon>
        <taxon>Ecdysozoa</taxon>
        <taxon>Arthropoda</taxon>
        <taxon>Crustacea</taxon>
        <taxon>Multicrustacea</taxon>
        <taxon>Malacostraca</taxon>
        <taxon>Eumalacostraca</taxon>
        <taxon>Eucarida</taxon>
        <taxon>Decapoda</taxon>
        <taxon>Pleocyemata</taxon>
        <taxon>Brachyura</taxon>
        <taxon>Eubrachyura</taxon>
        <taxon>Majoidea</taxon>
        <taxon>Majidae</taxon>
        <taxon>Chionoecetes</taxon>
    </lineage>
</organism>
<proteinExistence type="predicted"/>
<accession>A0A8J4XTM3</accession>
<evidence type="ECO:0000256" key="1">
    <source>
        <dbReference type="SAM" id="MobiDB-lite"/>
    </source>
</evidence>
<sequence>MKMRGKKDFPPPSPLPRRSAVRQWGGEHCGTASKKRSPKGRRESRAPRKTLSGHPLAAQPLCGQGARKPRAGGLGKGRPEAKRPWRKAWDSGGAPSEKGPRTQSPTRKAPPHWETRILLGGLPTGGDTPGRPSRQKSPEKTAGPLPAPPGPGGLGAGVDTRDGGGD</sequence>
<protein>
    <submittedName>
        <fullName evidence="2">Uncharacterized protein</fullName>
    </submittedName>
</protein>
<feature type="compositionally biased region" description="Basic and acidic residues" evidence="1">
    <location>
        <begin position="77"/>
        <end position="89"/>
    </location>
</feature>
<name>A0A8J4XTM3_CHIOP</name>